<comment type="function">
    <text evidence="15">Involved in base excision repair of DNA damaged by oxidation or by mutagenic agents. Acts as DNA glycosylase that recognizes and removes damaged bases. Has a preference for oxidized purines, such as 7,8-dihydro-8-oxoguanine (8-oxoG). Has AP (apurinic/apyrimidinic) lyase activity and introduces nicks in the DNA strand. Cleaves the DNA backbone by beta-delta elimination to generate a single-strand break at the site of the removed base with both 3'- and 5'-phosphates.</text>
</comment>
<proteinExistence type="inferred from homology"/>
<dbReference type="NCBIfam" id="TIGR00577">
    <property type="entry name" value="fpg"/>
    <property type="match status" value="1"/>
</dbReference>
<evidence type="ECO:0000256" key="9">
    <source>
        <dbReference type="ARBA" id="ARBA00023125"/>
    </source>
</evidence>
<feature type="binding site" evidence="15">
    <location>
        <position position="91"/>
    </location>
    <ligand>
        <name>DNA</name>
        <dbReference type="ChEBI" id="CHEBI:16991"/>
    </ligand>
</feature>
<evidence type="ECO:0000256" key="6">
    <source>
        <dbReference type="ARBA" id="ARBA00022771"/>
    </source>
</evidence>
<keyword evidence="7 15" id="KW-0378">Hydrolase</keyword>
<dbReference type="AlphaFoldDB" id="A0A1G5PVK1"/>
<dbReference type="NCBIfam" id="NF002211">
    <property type="entry name" value="PRK01103.1"/>
    <property type="match status" value="1"/>
</dbReference>
<evidence type="ECO:0000256" key="2">
    <source>
        <dbReference type="ARBA" id="ARBA00009409"/>
    </source>
</evidence>
<dbReference type="STRING" id="415747.SAMN03097708_00895"/>
<evidence type="ECO:0000313" key="18">
    <source>
        <dbReference type="EMBL" id="SCZ53241.1"/>
    </source>
</evidence>
<evidence type="ECO:0000259" key="17">
    <source>
        <dbReference type="PROSITE" id="PS51068"/>
    </source>
</evidence>
<dbReference type="Pfam" id="PF06827">
    <property type="entry name" value="zf-FPG_IleRS"/>
    <property type="match status" value="1"/>
</dbReference>
<dbReference type="PROSITE" id="PS51068">
    <property type="entry name" value="FPG_CAT"/>
    <property type="match status" value="1"/>
</dbReference>
<dbReference type="EMBL" id="FMWD01000002">
    <property type="protein sequence ID" value="SCZ53241.1"/>
    <property type="molecule type" value="Genomic_DNA"/>
</dbReference>
<evidence type="ECO:0000256" key="15">
    <source>
        <dbReference type="HAMAP-Rule" id="MF_00103"/>
    </source>
</evidence>
<dbReference type="EC" id="3.2.2.23" evidence="15"/>
<dbReference type="InterPro" id="IPR020629">
    <property type="entry name" value="FPG_Glyclase"/>
</dbReference>
<keyword evidence="19" id="KW-1185">Reference proteome</keyword>
<keyword evidence="6 15" id="KW-0863">Zinc-finger</keyword>
<dbReference type="GO" id="GO:0003684">
    <property type="term" value="F:damaged DNA binding"/>
    <property type="evidence" value="ECO:0007669"/>
    <property type="project" value="InterPro"/>
</dbReference>
<dbReference type="InterPro" id="IPR035937">
    <property type="entry name" value="FPG_N"/>
</dbReference>
<dbReference type="SMART" id="SM00898">
    <property type="entry name" value="Fapy_DNA_glyco"/>
    <property type="match status" value="1"/>
</dbReference>
<evidence type="ECO:0000256" key="12">
    <source>
        <dbReference type="ARBA" id="ARBA00023268"/>
    </source>
</evidence>
<evidence type="ECO:0000256" key="14">
    <source>
        <dbReference type="ARBA" id="ARBA00044632"/>
    </source>
</evidence>
<reference evidence="18 19" key="1">
    <citation type="submission" date="2016-10" db="EMBL/GenBank/DDBJ databases">
        <authorList>
            <person name="de Groot N.N."/>
        </authorList>
    </citation>
    <scope>NUCLEOTIDE SEQUENCE [LARGE SCALE GENOMIC DNA]</scope>
    <source>
        <strain evidence="18 19">HLD2</strain>
    </source>
</reference>
<dbReference type="SUPFAM" id="SSF81624">
    <property type="entry name" value="N-terminal domain of MutM-like DNA repair proteins"/>
    <property type="match status" value="1"/>
</dbReference>
<comment type="subunit">
    <text evidence="3 15">Monomer.</text>
</comment>
<feature type="active site" description="Proton donor; for delta-elimination activity" evidence="15">
    <location>
        <position position="261"/>
    </location>
</feature>
<dbReference type="RefSeq" id="WP_092993017.1">
    <property type="nucleotide sequence ID" value="NZ_FMWD01000002.1"/>
</dbReference>
<dbReference type="GO" id="GO:0008270">
    <property type="term" value="F:zinc ion binding"/>
    <property type="evidence" value="ECO:0007669"/>
    <property type="project" value="UniProtKB-UniRule"/>
</dbReference>
<dbReference type="Pfam" id="PF06831">
    <property type="entry name" value="H2TH"/>
    <property type="match status" value="1"/>
</dbReference>
<sequence length="271" mass="30328">MPELPEVETTRRGIAPHITGRRILTVEVREPRLRWPVPSDLQKRVAGQRVTEVRRRGKYLLLMLERGSIILHLGMSGSLRVLEEPLTPGRHDHVDLVFTEGLRLRLTDPRRFGALLWTDGPPESHKLLAGLGPEPLSDAFDGDYLFRRSRGRRVPVKAFLMDARVVVGVGNIYANEALFMAGIRPDRPAGGISRARYLRLAEQVRSILEQAIIQGGTTLRDFTDSQGRPGYFAQSLAVYGRGGLPCPACGARLREVRLGQRSTVFCPHCQR</sequence>
<keyword evidence="8 15" id="KW-0862">Zinc</keyword>
<keyword evidence="9 15" id="KW-0238">DNA-binding</keyword>
<feature type="binding site" evidence="15">
    <location>
        <position position="152"/>
    </location>
    <ligand>
        <name>DNA</name>
        <dbReference type="ChEBI" id="CHEBI:16991"/>
    </ligand>
</feature>
<dbReference type="OrthoDB" id="9800855at2"/>
<evidence type="ECO:0000256" key="7">
    <source>
        <dbReference type="ARBA" id="ARBA00022801"/>
    </source>
</evidence>
<dbReference type="GO" id="GO:0006284">
    <property type="term" value="P:base-excision repair"/>
    <property type="evidence" value="ECO:0007669"/>
    <property type="project" value="InterPro"/>
</dbReference>
<comment type="catalytic activity">
    <reaction evidence="14 15">
        <text>2'-deoxyribonucleotide-(2'-deoxyribose 5'-phosphate)-2'-deoxyribonucleotide-DNA = a 3'-end 2'-deoxyribonucleotide-(2,3-dehydro-2,3-deoxyribose 5'-phosphate)-DNA + a 5'-end 5'-phospho-2'-deoxyribonucleoside-DNA + H(+)</text>
        <dbReference type="Rhea" id="RHEA:66592"/>
        <dbReference type="Rhea" id="RHEA-COMP:13180"/>
        <dbReference type="Rhea" id="RHEA-COMP:16897"/>
        <dbReference type="Rhea" id="RHEA-COMP:17067"/>
        <dbReference type="ChEBI" id="CHEBI:15378"/>
        <dbReference type="ChEBI" id="CHEBI:136412"/>
        <dbReference type="ChEBI" id="CHEBI:157695"/>
        <dbReference type="ChEBI" id="CHEBI:167181"/>
        <dbReference type="EC" id="4.2.99.18"/>
    </reaction>
</comment>
<feature type="active site" description="Proton donor; for beta-elimination activity" evidence="15">
    <location>
        <position position="58"/>
    </location>
</feature>
<name>A0A1G5PVK1_9GAMM</name>
<dbReference type="PANTHER" id="PTHR22993">
    <property type="entry name" value="FORMAMIDOPYRIMIDINE-DNA GLYCOSYLASE"/>
    <property type="match status" value="1"/>
</dbReference>
<evidence type="ECO:0000256" key="4">
    <source>
        <dbReference type="ARBA" id="ARBA00022723"/>
    </source>
</evidence>
<dbReference type="GO" id="GO:0034039">
    <property type="term" value="F:8-oxo-7,8-dihydroguanine DNA N-glycosylase activity"/>
    <property type="evidence" value="ECO:0007669"/>
    <property type="project" value="TreeGrafter"/>
</dbReference>
<keyword evidence="10 15" id="KW-0234">DNA repair</keyword>
<feature type="domain" description="Formamidopyrimidine-DNA glycosylase catalytic" evidence="17">
    <location>
        <begin position="2"/>
        <end position="113"/>
    </location>
</feature>
<dbReference type="InterPro" id="IPR015886">
    <property type="entry name" value="H2TH_FPG"/>
</dbReference>
<dbReference type="SMART" id="SM01232">
    <property type="entry name" value="H2TH"/>
    <property type="match status" value="1"/>
</dbReference>
<dbReference type="EC" id="4.2.99.18" evidence="15"/>
<keyword evidence="12 15" id="KW-0511">Multifunctional enzyme</keyword>
<dbReference type="GO" id="GO:0140078">
    <property type="term" value="F:class I DNA-(apurinic or apyrimidinic site) endonuclease activity"/>
    <property type="evidence" value="ECO:0007669"/>
    <property type="project" value="UniProtKB-EC"/>
</dbReference>
<comment type="similarity">
    <text evidence="2 15">Belongs to the FPG family.</text>
</comment>
<dbReference type="HAMAP" id="MF_00103">
    <property type="entry name" value="Fapy_DNA_glycosyl"/>
    <property type="match status" value="1"/>
</dbReference>
<dbReference type="Gene3D" id="1.10.8.50">
    <property type="match status" value="1"/>
</dbReference>
<organism evidence="18 19">
    <name type="scientific">Thiohalomonas denitrificans</name>
    <dbReference type="NCBI Taxonomy" id="415747"/>
    <lineage>
        <taxon>Bacteria</taxon>
        <taxon>Pseudomonadati</taxon>
        <taxon>Pseudomonadota</taxon>
        <taxon>Gammaproteobacteria</taxon>
        <taxon>Thiohalomonadales</taxon>
        <taxon>Thiohalomonadaceae</taxon>
        <taxon>Thiohalomonas</taxon>
    </lineage>
</organism>
<dbReference type="PROSITE" id="PS51066">
    <property type="entry name" value="ZF_FPG_2"/>
    <property type="match status" value="1"/>
</dbReference>
<dbReference type="SUPFAM" id="SSF57716">
    <property type="entry name" value="Glucocorticoid receptor-like (DNA-binding domain)"/>
    <property type="match status" value="1"/>
</dbReference>
<dbReference type="Pfam" id="PF01149">
    <property type="entry name" value="Fapy_DNA_glyco"/>
    <property type="match status" value="1"/>
</dbReference>
<evidence type="ECO:0000256" key="5">
    <source>
        <dbReference type="ARBA" id="ARBA00022763"/>
    </source>
</evidence>
<dbReference type="InterPro" id="IPR000214">
    <property type="entry name" value="Znf_DNA_glyclase/AP_lyase"/>
</dbReference>
<evidence type="ECO:0000256" key="1">
    <source>
        <dbReference type="ARBA" id="ARBA00001668"/>
    </source>
</evidence>
<accession>A0A1G5PVK1</accession>
<feature type="active site" description="Schiff-base intermediate with DNA" evidence="15">
    <location>
        <position position="2"/>
    </location>
</feature>
<gene>
    <name evidence="15" type="primary">mutM</name>
    <name evidence="15" type="synonym">fpg</name>
    <name evidence="18" type="ORF">SAMN03097708_00895</name>
</gene>
<dbReference type="Gene3D" id="3.20.190.10">
    <property type="entry name" value="MutM-like, N-terminal"/>
    <property type="match status" value="1"/>
</dbReference>
<dbReference type="InterPro" id="IPR010979">
    <property type="entry name" value="Ribosomal_uS13-like_H2TH"/>
</dbReference>
<evidence type="ECO:0000256" key="8">
    <source>
        <dbReference type="ARBA" id="ARBA00022833"/>
    </source>
</evidence>
<dbReference type="InterPro" id="IPR015887">
    <property type="entry name" value="DNA_glyclase_Znf_dom_DNA_BS"/>
</dbReference>
<dbReference type="FunFam" id="3.20.190.10:FF:000001">
    <property type="entry name" value="Formamidopyrimidine-DNA glycosylase"/>
    <property type="match status" value="1"/>
</dbReference>
<evidence type="ECO:0000256" key="10">
    <source>
        <dbReference type="ARBA" id="ARBA00023204"/>
    </source>
</evidence>
<dbReference type="SUPFAM" id="SSF46946">
    <property type="entry name" value="S13-like H2TH domain"/>
    <property type="match status" value="1"/>
</dbReference>
<dbReference type="PANTHER" id="PTHR22993:SF9">
    <property type="entry name" value="FORMAMIDOPYRIMIDINE-DNA GLYCOSYLASE"/>
    <property type="match status" value="1"/>
</dbReference>
<dbReference type="InterPro" id="IPR012319">
    <property type="entry name" value="FPG_cat"/>
</dbReference>
<feature type="binding site" evidence="15">
    <location>
        <position position="110"/>
    </location>
    <ligand>
        <name>DNA</name>
        <dbReference type="ChEBI" id="CHEBI:16991"/>
    </ligand>
</feature>
<evidence type="ECO:0000256" key="13">
    <source>
        <dbReference type="ARBA" id="ARBA00023295"/>
    </source>
</evidence>
<evidence type="ECO:0000256" key="3">
    <source>
        <dbReference type="ARBA" id="ARBA00011245"/>
    </source>
</evidence>
<dbReference type="FunFam" id="1.10.8.50:FF:000003">
    <property type="entry name" value="Formamidopyrimidine-DNA glycosylase"/>
    <property type="match status" value="1"/>
</dbReference>
<protein>
    <recommendedName>
        <fullName evidence="15">Formamidopyrimidine-DNA glycosylase</fullName>
        <shortName evidence="15">Fapy-DNA glycosylase</shortName>
        <ecNumber evidence="15">3.2.2.23</ecNumber>
    </recommendedName>
    <alternativeName>
        <fullName evidence="15">DNA-(apurinic or apyrimidinic site) lyase MutM</fullName>
        <shortName evidence="15">AP lyase MutM</shortName>
        <ecNumber evidence="15">4.2.99.18</ecNumber>
    </alternativeName>
</protein>
<feature type="active site" description="Proton donor" evidence="15">
    <location>
        <position position="3"/>
    </location>
</feature>
<dbReference type="InterPro" id="IPR010663">
    <property type="entry name" value="Znf_FPG/IleRS"/>
</dbReference>
<evidence type="ECO:0000256" key="11">
    <source>
        <dbReference type="ARBA" id="ARBA00023239"/>
    </source>
</evidence>
<evidence type="ECO:0000313" key="19">
    <source>
        <dbReference type="Proteomes" id="UP000199648"/>
    </source>
</evidence>
<evidence type="ECO:0000259" key="16">
    <source>
        <dbReference type="PROSITE" id="PS51066"/>
    </source>
</evidence>
<keyword evidence="11 15" id="KW-0456">Lyase</keyword>
<keyword evidence="5 15" id="KW-0227">DNA damage</keyword>
<comment type="catalytic activity">
    <reaction evidence="1 15">
        <text>Hydrolysis of DNA containing ring-opened 7-methylguanine residues, releasing 2,6-diamino-4-hydroxy-5-(N-methyl)formamidopyrimidine.</text>
        <dbReference type="EC" id="3.2.2.23"/>
    </reaction>
</comment>
<comment type="cofactor">
    <cofactor evidence="15">
        <name>Zn(2+)</name>
        <dbReference type="ChEBI" id="CHEBI:29105"/>
    </cofactor>
    <text evidence="15">Binds 1 zinc ion per subunit.</text>
</comment>
<keyword evidence="4 15" id="KW-0479">Metal-binding</keyword>
<dbReference type="CDD" id="cd08966">
    <property type="entry name" value="EcFpg-like_N"/>
    <property type="match status" value="1"/>
</dbReference>
<keyword evidence="13 15" id="KW-0326">Glycosidase</keyword>
<dbReference type="Proteomes" id="UP000199648">
    <property type="component" value="Unassembled WGS sequence"/>
</dbReference>
<dbReference type="PROSITE" id="PS01242">
    <property type="entry name" value="ZF_FPG_1"/>
    <property type="match status" value="1"/>
</dbReference>
<feature type="domain" description="FPG-type" evidence="16">
    <location>
        <begin position="237"/>
        <end position="271"/>
    </location>
</feature>